<name>A0ABT4AAR3_9BACT</name>
<keyword evidence="4" id="KW-1185">Reference proteome</keyword>
<evidence type="ECO:0000313" key="4">
    <source>
        <dbReference type="Proteomes" id="UP001207654"/>
    </source>
</evidence>
<gene>
    <name evidence="3" type="ORF">OV287_30300</name>
</gene>
<dbReference type="EMBL" id="JAPNKA010000001">
    <property type="protein sequence ID" value="MCY1078763.1"/>
    <property type="molecule type" value="Genomic_DNA"/>
</dbReference>
<keyword evidence="2" id="KW-0472">Membrane</keyword>
<keyword evidence="2" id="KW-0812">Transmembrane</keyword>
<evidence type="ECO:0000256" key="2">
    <source>
        <dbReference type="SAM" id="Phobius"/>
    </source>
</evidence>
<evidence type="ECO:0000313" key="3">
    <source>
        <dbReference type="EMBL" id="MCY1078763.1"/>
    </source>
</evidence>
<feature type="region of interest" description="Disordered" evidence="1">
    <location>
        <begin position="109"/>
        <end position="134"/>
    </location>
</feature>
<protein>
    <submittedName>
        <fullName evidence="3">Uncharacterized protein</fullName>
    </submittedName>
</protein>
<dbReference type="Proteomes" id="UP001207654">
    <property type="component" value="Unassembled WGS sequence"/>
</dbReference>
<proteinExistence type="predicted"/>
<feature type="transmembrane region" description="Helical" evidence="2">
    <location>
        <begin position="82"/>
        <end position="104"/>
    </location>
</feature>
<keyword evidence="2" id="KW-1133">Transmembrane helix</keyword>
<sequence>MLKRVSKDEDVVALPTDLRVRIISSASPGYDAMEVEQTPRSVAPDRQSVESLVSTLEDVHKQVERMTHAFSASPESRSRRPLGLLLVGSAAVCALVFAFARLALMSQPPSSRDSQVVTEPMPQRHEVPTDTWGPLTEMSLLSSTDGGLPVLSRPLPSKPYHGQKRPPCKPRVEVEINGGCWVPHMLKAPCPEDLFEYKGQCYTVSMQPPPTPQSLGQ</sequence>
<accession>A0ABT4AAR3</accession>
<reference evidence="3 4" key="1">
    <citation type="submission" date="2022-11" db="EMBL/GenBank/DDBJ databases">
        <title>Minimal conservation of predation-associated metabolite biosynthetic gene clusters underscores biosynthetic potential of Myxococcota including descriptions for ten novel species: Archangium lansinium sp. nov., Myxococcus landrumus sp. nov., Nannocystis bai.</title>
        <authorList>
            <person name="Ahearne A."/>
            <person name="Stevens C."/>
            <person name="Phillips K."/>
        </authorList>
    </citation>
    <scope>NUCLEOTIDE SEQUENCE [LARGE SCALE GENOMIC DNA]</scope>
    <source>
        <strain evidence="3 4">MIWBW</strain>
    </source>
</reference>
<comment type="caution">
    <text evidence="3">The sequence shown here is derived from an EMBL/GenBank/DDBJ whole genome shotgun (WGS) entry which is preliminary data.</text>
</comment>
<organism evidence="3 4">
    <name type="scientific">Archangium lansingense</name>
    <dbReference type="NCBI Taxonomy" id="2995310"/>
    <lineage>
        <taxon>Bacteria</taxon>
        <taxon>Pseudomonadati</taxon>
        <taxon>Myxococcota</taxon>
        <taxon>Myxococcia</taxon>
        <taxon>Myxococcales</taxon>
        <taxon>Cystobacterineae</taxon>
        <taxon>Archangiaceae</taxon>
        <taxon>Archangium</taxon>
    </lineage>
</organism>
<evidence type="ECO:0000256" key="1">
    <source>
        <dbReference type="SAM" id="MobiDB-lite"/>
    </source>
</evidence>
<dbReference type="RefSeq" id="WP_267537526.1">
    <property type="nucleotide sequence ID" value="NZ_JAPNKA010000001.1"/>
</dbReference>